<reference evidence="2 3" key="1">
    <citation type="submission" date="2019-08" db="EMBL/GenBank/DDBJ databases">
        <title>In-depth cultivation of the pig gut microbiome towards novel bacterial diversity and tailored functional studies.</title>
        <authorList>
            <person name="Wylensek D."/>
            <person name="Hitch T.C.A."/>
            <person name="Clavel T."/>
        </authorList>
    </citation>
    <scope>NUCLEOTIDE SEQUENCE [LARGE SCALE GENOMIC DNA]</scope>
    <source>
        <strain evidence="2 3">BBE-744-WT-12</strain>
    </source>
</reference>
<dbReference type="SUPFAM" id="SSF52540">
    <property type="entry name" value="P-loop containing nucleoside triphosphate hydrolases"/>
    <property type="match status" value="1"/>
</dbReference>
<dbReference type="InterPro" id="IPR011646">
    <property type="entry name" value="KAP_P-loop"/>
</dbReference>
<sequence length="484" mass="56416">MENPQIKLAEEAINEENPWSDDKLKRQEAAKDLTNLLENQEDALTISLNGEWGSGKTFMLKRWQQQLKNDGYFAIYFNAWEDDFLTDPFVAIIGQLWKELRASSLKELCQTVKDAAIPFLKHAGVNLLNNAFEKLTGTNLTTITEKELKTASESAFDEYVSLISYREDLKRRLQDLADSIFTESGRPLIFIIDELDRCRPTFAIEVLERIKHLFHIKHIIFVLGIDRKQLGKSIQAVYGEIDVENYLHRFIDLDFSIPLNDPEIFFNALWERYSIPQHLADKANFENRNTFDIDEGESFRWACYAILSWHHFSLREIEQILKIYTLLLRSTKPHHFTWPHFAPILIFLKLKYPELYHQYIAGKCTVSEIADTIIPANCPQKEDDRIYEVLVAVVYASFVSDYPRTEQETSILELLEQIKQKKTLSTSAYCAQCLLNKTESFYINFVDIFSRLRNTFQHSSEYNSETLRRLANKIDLIKSGSSDF</sequence>
<feature type="domain" description="KAP NTPase" evidence="1">
    <location>
        <begin position="28"/>
        <end position="271"/>
    </location>
</feature>
<dbReference type="InterPro" id="IPR027417">
    <property type="entry name" value="P-loop_NTPase"/>
</dbReference>
<proteinExistence type="predicted"/>
<evidence type="ECO:0000313" key="2">
    <source>
        <dbReference type="EMBL" id="MST98749.1"/>
    </source>
</evidence>
<dbReference type="AlphaFoldDB" id="A0A844G905"/>
<evidence type="ECO:0000259" key="1">
    <source>
        <dbReference type="Pfam" id="PF07693"/>
    </source>
</evidence>
<name>A0A844G905_9BACT</name>
<protein>
    <submittedName>
        <fullName evidence="2">AAA family ATPase</fullName>
    </submittedName>
</protein>
<comment type="caution">
    <text evidence="2">The sequence shown here is derived from an EMBL/GenBank/DDBJ whole genome shotgun (WGS) entry which is preliminary data.</text>
</comment>
<dbReference type="EMBL" id="VUNS01000023">
    <property type="protein sequence ID" value="MST98749.1"/>
    <property type="molecule type" value="Genomic_DNA"/>
</dbReference>
<accession>A0A844G905</accession>
<dbReference type="RefSeq" id="WP_154419728.1">
    <property type="nucleotide sequence ID" value="NZ_VUNS01000023.1"/>
</dbReference>
<dbReference type="Pfam" id="PF07693">
    <property type="entry name" value="KAP_NTPase"/>
    <property type="match status" value="1"/>
</dbReference>
<dbReference type="Proteomes" id="UP000435649">
    <property type="component" value="Unassembled WGS sequence"/>
</dbReference>
<organism evidence="2 3">
    <name type="scientific">Victivallis lenta</name>
    <dbReference type="NCBI Taxonomy" id="2606640"/>
    <lineage>
        <taxon>Bacteria</taxon>
        <taxon>Pseudomonadati</taxon>
        <taxon>Lentisphaerota</taxon>
        <taxon>Lentisphaeria</taxon>
        <taxon>Victivallales</taxon>
        <taxon>Victivallaceae</taxon>
        <taxon>Victivallis</taxon>
    </lineage>
</organism>
<keyword evidence="3" id="KW-1185">Reference proteome</keyword>
<dbReference type="Gene3D" id="3.40.50.300">
    <property type="entry name" value="P-loop containing nucleotide triphosphate hydrolases"/>
    <property type="match status" value="1"/>
</dbReference>
<evidence type="ECO:0000313" key="3">
    <source>
        <dbReference type="Proteomes" id="UP000435649"/>
    </source>
</evidence>
<gene>
    <name evidence="2" type="ORF">FYJ85_17045</name>
</gene>